<dbReference type="PANTHER" id="PTHR47998">
    <property type="entry name" value="TRANSCRIPTION FACTOR MYB51-LIKE ISOFORM X1"/>
    <property type="match status" value="1"/>
</dbReference>
<dbReference type="CDD" id="cd00167">
    <property type="entry name" value="SANT"/>
    <property type="match status" value="2"/>
</dbReference>
<dbReference type="InterPro" id="IPR001005">
    <property type="entry name" value="SANT/Myb"/>
</dbReference>
<dbReference type="GO" id="GO:0006355">
    <property type="term" value="P:regulation of DNA-templated transcription"/>
    <property type="evidence" value="ECO:0007669"/>
    <property type="project" value="TreeGrafter"/>
</dbReference>
<dbReference type="EMBL" id="CP097510">
    <property type="protein sequence ID" value="URE36283.1"/>
    <property type="molecule type" value="Genomic_DNA"/>
</dbReference>
<dbReference type="Pfam" id="PF00249">
    <property type="entry name" value="Myb_DNA-binding"/>
    <property type="match status" value="2"/>
</dbReference>
<dbReference type="GO" id="GO:0000976">
    <property type="term" value="F:transcription cis-regulatory region binding"/>
    <property type="evidence" value="ECO:0007669"/>
    <property type="project" value="TreeGrafter"/>
</dbReference>
<protein>
    <submittedName>
        <fullName evidence="6">Myb-like DNA-binding domain</fullName>
    </submittedName>
</protein>
<evidence type="ECO:0000256" key="2">
    <source>
        <dbReference type="ARBA" id="ARBA00023125"/>
    </source>
</evidence>
<evidence type="ECO:0000259" key="5">
    <source>
        <dbReference type="PROSITE" id="PS51294"/>
    </source>
</evidence>
<organism evidence="6 7">
    <name type="scientific">Musa troglodytarum</name>
    <name type="common">fe'i banana</name>
    <dbReference type="NCBI Taxonomy" id="320322"/>
    <lineage>
        <taxon>Eukaryota</taxon>
        <taxon>Viridiplantae</taxon>
        <taxon>Streptophyta</taxon>
        <taxon>Embryophyta</taxon>
        <taxon>Tracheophyta</taxon>
        <taxon>Spermatophyta</taxon>
        <taxon>Magnoliopsida</taxon>
        <taxon>Liliopsida</taxon>
        <taxon>Zingiberales</taxon>
        <taxon>Musaceae</taxon>
        <taxon>Musa</taxon>
    </lineage>
</organism>
<sequence length="328" mass="36728">MVKKTAERGKKKGVTESVVNRGAWTAGEDQKLVDFVRTHGDKNWRTLPAKAAKENVLARPLAVNQLAAKPISPIFHFRILITSRPKPEKAQKETKSKYEVTHEINRIKCSKNYIKIKKGINRCGKSCRLRWLNYLRPGIKRGNISEEEDDLIIRLHNLLGNRWSLIAGRLPGRTDNEIKNHWNTHLCKRSLTIDDLNLKLNQNVYSAPPFASSHRAFFTTGSDAMEEFHLAIMTSPLDGTTHDHEPLRLLSPELHLLDLDSVPTLHGGGNTSNEFGVEAYETGGGDGNGSLDRVMGGISGTKSDAQAVFDEPDRWIIGCEDLALYFLN</sequence>
<feature type="domain" description="HTH myb-type" evidence="5">
    <location>
        <begin position="136"/>
        <end position="190"/>
    </location>
</feature>
<dbReference type="InterPro" id="IPR017930">
    <property type="entry name" value="Myb_dom"/>
</dbReference>
<evidence type="ECO:0000256" key="3">
    <source>
        <dbReference type="ARBA" id="ARBA00023242"/>
    </source>
</evidence>
<dbReference type="InterPro" id="IPR009057">
    <property type="entry name" value="Homeodomain-like_sf"/>
</dbReference>
<keyword evidence="2 6" id="KW-0238">DNA-binding</keyword>
<feature type="domain" description="Myb-like" evidence="4">
    <location>
        <begin position="136"/>
        <end position="186"/>
    </location>
</feature>
<dbReference type="AlphaFoldDB" id="A0A9E7HSF8"/>
<keyword evidence="7" id="KW-1185">Reference proteome</keyword>
<dbReference type="GO" id="GO:0005634">
    <property type="term" value="C:nucleus"/>
    <property type="evidence" value="ECO:0007669"/>
    <property type="project" value="UniProtKB-SubCell"/>
</dbReference>
<evidence type="ECO:0000313" key="7">
    <source>
        <dbReference type="Proteomes" id="UP001055439"/>
    </source>
</evidence>
<dbReference type="SUPFAM" id="SSF46689">
    <property type="entry name" value="Homeodomain-like"/>
    <property type="match status" value="2"/>
</dbReference>
<comment type="subcellular location">
    <subcellularLocation>
        <location evidence="1">Nucleus</location>
    </subcellularLocation>
</comment>
<proteinExistence type="predicted"/>
<dbReference type="SMART" id="SM00717">
    <property type="entry name" value="SANT"/>
    <property type="match status" value="2"/>
</dbReference>
<dbReference type="PROSITE" id="PS50090">
    <property type="entry name" value="MYB_LIKE"/>
    <property type="match status" value="2"/>
</dbReference>
<evidence type="ECO:0000256" key="1">
    <source>
        <dbReference type="ARBA" id="ARBA00004123"/>
    </source>
</evidence>
<dbReference type="GO" id="GO:0030154">
    <property type="term" value="P:cell differentiation"/>
    <property type="evidence" value="ECO:0007669"/>
    <property type="project" value="TreeGrafter"/>
</dbReference>
<dbReference type="PANTHER" id="PTHR47998:SF91">
    <property type="entry name" value="MYB-RELATED PROTEIN 308-LIKE"/>
    <property type="match status" value="1"/>
</dbReference>
<evidence type="ECO:0000313" key="6">
    <source>
        <dbReference type="EMBL" id="URE36283.1"/>
    </source>
</evidence>
<dbReference type="Gene3D" id="1.10.10.60">
    <property type="entry name" value="Homeodomain-like"/>
    <property type="match status" value="2"/>
</dbReference>
<gene>
    <name evidence="6" type="ORF">MUK42_17134</name>
</gene>
<evidence type="ECO:0000259" key="4">
    <source>
        <dbReference type="PROSITE" id="PS50090"/>
    </source>
</evidence>
<accession>A0A9E7HSF8</accession>
<feature type="domain" description="Myb-like" evidence="4">
    <location>
        <begin position="16"/>
        <end position="135"/>
    </location>
</feature>
<dbReference type="InterPro" id="IPR015495">
    <property type="entry name" value="Myb_TF_plants"/>
</dbReference>
<feature type="domain" description="HTH myb-type" evidence="5">
    <location>
        <begin position="16"/>
        <end position="45"/>
    </location>
</feature>
<keyword evidence="3" id="KW-0539">Nucleus</keyword>
<reference evidence="6" key="1">
    <citation type="submission" date="2022-05" db="EMBL/GenBank/DDBJ databases">
        <title>The Musa troglodytarum L. genome provides insights into the mechanism of non-climacteric behaviour and enrichment of carotenoids.</title>
        <authorList>
            <person name="Wang J."/>
        </authorList>
    </citation>
    <scope>NUCLEOTIDE SEQUENCE</scope>
    <source>
        <tissue evidence="6">Leaf</tissue>
    </source>
</reference>
<dbReference type="OrthoDB" id="2143914at2759"/>
<name>A0A9E7HSF8_9LILI</name>
<dbReference type="PROSITE" id="PS51294">
    <property type="entry name" value="HTH_MYB"/>
    <property type="match status" value="2"/>
</dbReference>
<dbReference type="Proteomes" id="UP001055439">
    <property type="component" value="Chromosome 8"/>
</dbReference>